<dbReference type="Proteomes" id="UP000272464">
    <property type="component" value="Unassembled WGS sequence"/>
</dbReference>
<dbReference type="EMBL" id="RZNX01000004">
    <property type="protein sequence ID" value="RUT30674.1"/>
    <property type="molecule type" value="Genomic_DNA"/>
</dbReference>
<dbReference type="OrthoDB" id="9785380at2"/>
<gene>
    <name evidence="4" type="ORF">EJP77_12705</name>
</gene>
<dbReference type="InterPro" id="IPR025377">
    <property type="entry name" value="DUF4367"/>
</dbReference>
<evidence type="ECO:0000313" key="4">
    <source>
        <dbReference type="EMBL" id="RUT30674.1"/>
    </source>
</evidence>
<keyword evidence="5" id="KW-1185">Reference proteome</keyword>
<dbReference type="AlphaFoldDB" id="A0A433X9E9"/>
<dbReference type="InterPro" id="IPR029046">
    <property type="entry name" value="LolA/LolB/LppX"/>
</dbReference>
<dbReference type="PANTHER" id="PTHR37507:SF2">
    <property type="entry name" value="SPORULATION PROTEIN YDCC"/>
    <property type="match status" value="1"/>
</dbReference>
<dbReference type="SUPFAM" id="SSF89392">
    <property type="entry name" value="Prokaryotic lipoproteins and lipoprotein localization factors"/>
    <property type="match status" value="1"/>
</dbReference>
<feature type="signal peptide" evidence="2">
    <location>
        <begin position="1"/>
        <end position="19"/>
    </location>
</feature>
<dbReference type="InterPro" id="IPR052944">
    <property type="entry name" value="Sporulation_related"/>
</dbReference>
<keyword evidence="2" id="KW-0732">Signal</keyword>
<evidence type="ECO:0000259" key="3">
    <source>
        <dbReference type="Pfam" id="PF14285"/>
    </source>
</evidence>
<dbReference type="Pfam" id="PF14285">
    <property type="entry name" value="DUF4367"/>
    <property type="match status" value="1"/>
</dbReference>
<dbReference type="PANTHER" id="PTHR37507">
    <property type="entry name" value="SPORULATION PROTEIN YDCC"/>
    <property type="match status" value="1"/>
</dbReference>
<sequence length="385" mass="43013">MRRITWVLTMVIAFSMLLAACGTKNSADVVKDLDQVVTKMESYEGTGTMTLHTGEKPQEYRVEVWYQNPSYYRIALTNAQKDVTQIVLRNDQGVYVLTPSLNKSFRFQSDWPENQGQVYLYQTLVRSILNDTSRQFVDDKDSYVFDVAANYNTQTLVRQKIWLNKKDYAPKQVQVSDSNANVVVEVKFDKFKFDAGFDKKSFDMQQNLNASTPDSKGTILEVDENGQLVEKTPDQNQAAVPSTDSKDTAAQSADDKAAEAQDSAKLPAMNETFGVIMPTYLPEGVAKKEEKVIEGSENSAVLLRYDGTYQYTLTEGRAADRSVSLAANGQVIDLGFTWGYLTGSDQETQNLAWTVDGLEFNLTSNNLPANEMIKIAASMQDQTGK</sequence>
<dbReference type="RefSeq" id="WP_127199606.1">
    <property type="nucleotide sequence ID" value="NZ_RZNX01000004.1"/>
</dbReference>
<evidence type="ECO:0000256" key="2">
    <source>
        <dbReference type="SAM" id="SignalP"/>
    </source>
</evidence>
<protein>
    <submittedName>
        <fullName evidence="4">DUF4367 domain-containing protein</fullName>
    </submittedName>
</protein>
<name>A0A433X9E9_9BACL</name>
<organism evidence="4 5">
    <name type="scientific">Paenibacillus zeisoli</name>
    <dbReference type="NCBI Taxonomy" id="2496267"/>
    <lineage>
        <taxon>Bacteria</taxon>
        <taxon>Bacillati</taxon>
        <taxon>Bacillota</taxon>
        <taxon>Bacilli</taxon>
        <taxon>Bacillales</taxon>
        <taxon>Paenibacillaceae</taxon>
        <taxon>Paenibacillus</taxon>
    </lineage>
</organism>
<evidence type="ECO:0000256" key="1">
    <source>
        <dbReference type="SAM" id="MobiDB-lite"/>
    </source>
</evidence>
<dbReference type="Gene3D" id="2.50.20.10">
    <property type="entry name" value="Lipoprotein localisation LolA/LolB/LppX"/>
    <property type="match status" value="1"/>
</dbReference>
<dbReference type="PROSITE" id="PS51257">
    <property type="entry name" value="PROKAR_LIPOPROTEIN"/>
    <property type="match status" value="1"/>
</dbReference>
<accession>A0A433X9E9</accession>
<feature type="region of interest" description="Disordered" evidence="1">
    <location>
        <begin position="228"/>
        <end position="264"/>
    </location>
</feature>
<proteinExistence type="predicted"/>
<evidence type="ECO:0000313" key="5">
    <source>
        <dbReference type="Proteomes" id="UP000272464"/>
    </source>
</evidence>
<feature type="chain" id="PRO_5038991971" evidence="2">
    <location>
        <begin position="20"/>
        <end position="385"/>
    </location>
</feature>
<feature type="domain" description="DUF4367" evidence="3">
    <location>
        <begin position="277"/>
        <end position="379"/>
    </location>
</feature>
<reference evidence="4 5" key="1">
    <citation type="submission" date="2018-12" db="EMBL/GenBank/DDBJ databases">
        <authorList>
            <person name="Sun L."/>
            <person name="Chen Z."/>
        </authorList>
    </citation>
    <scope>NUCLEOTIDE SEQUENCE [LARGE SCALE GENOMIC DNA]</scope>
    <source>
        <strain evidence="4 5">3-5-3</strain>
    </source>
</reference>
<comment type="caution">
    <text evidence="4">The sequence shown here is derived from an EMBL/GenBank/DDBJ whole genome shotgun (WGS) entry which is preliminary data.</text>
</comment>